<gene>
    <name evidence="2" type="ORF">ACFP85_03710</name>
</gene>
<dbReference type="InterPro" id="IPR002575">
    <property type="entry name" value="Aminoglycoside_PTrfase"/>
</dbReference>
<name>A0ABW1XGD8_9ALTE</name>
<comment type="caution">
    <text evidence="2">The sequence shown here is derived from an EMBL/GenBank/DDBJ whole genome shotgun (WGS) entry which is preliminary data.</text>
</comment>
<evidence type="ECO:0000259" key="1">
    <source>
        <dbReference type="Pfam" id="PF01636"/>
    </source>
</evidence>
<feature type="domain" description="Aminoglycoside phosphotransferase" evidence="1">
    <location>
        <begin position="40"/>
        <end position="250"/>
    </location>
</feature>
<dbReference type="Proteomes" id="UP001596364">
    <property type="component" value="Unassembled WGS sequence"/>
</dbReference>
<evidence type="ECO:0000313" key="2">
    <source>
        <dbReference type="EMBL" id="MFC6439253.1"/>
    </source>
</evidence>
<dbReference type="Pfam" id="PF01636">
    <property type="entry name" value="APH"/>
    <property type="match status" value="1"/>
</dbReference>
<keyword evidence="3" id="KW-1185">Reference proteome</keyword>
<sequence length="275" mass="30365">MGTTSGSKALRQTLPQPDPALIAMLTALPDFPWPLAACRLREIPGGEINRCFRLEVAEQTLLLKWLSAQQRVPLDRAAQFALQQQLARHGMAAEPVYLSACQQIWLEQWCEVQTFADQDPDKLSLLATALGQIHGLTINTPALDLVAHWHCYLKHLPATEQQIFLPAIATCEAVWAQADKSVLCHHDLSFGHVLKAPAGVILDWEYAALSNRYFDLASCAAINQLSDADAQQLAANYASATGIRREDIQAGMEQMQPLVQLTNALWYAANRDKTG</sequence>
<proteinExistence type="predicted"/>
<dbReference type="Gene3D" id="3.90.1200.10">
    <property type="match status" value="1"/>
</dbReference>
<evidence type="ECO:0000313" key="3">
    <source>
        <dbReference type="Proteomes" id="UP001596364"/>
    </source>
</evidence>
<accession>A0ABW1XGD8</accession>
<reference evidence="3" key="1">
    <citation type="journal article" date="2019" name="Int. J. Syst. Evol. Microbiol.">
        <title>The Global Catalogue of Microorganisms (GCM) 10K type strain sequencing project: providing services to taxonomists for standard genome sequencing and annotation.</title>
        <authorList>
            <consortium name="The Broad Institute Genomics Platform"/>
            <consortium name="The Broad Institute Genome Sequencing Center for Infectious Disease"/>
            <person name="Wu L."/>
            <person name="Ma J."/>
        </authorList>
    </citation>
    <scope>NUCLEOTIDE SEQUENCE [LARGE SCALE GENOMIC DNA]</scope>
    <source>
        <strain evidence="3">CGMCC 1.16031</strain>
    </source>
</reference>
<dbReference type="InterPro" id="IPR011009">
    <property type="entry name" value="Kinase-like_dom_sf"/>
</dbReference>
<dbReference type="RefSeq" id="WP_131257469.1">
    <property type="nucleotide sequence ID" value="NZ_JBHSUS010000001.1"/>
</dbReference>
<dbReference type="SUPFAM" id="SSF56112">
    <property type="entry name" value="Protein kinase-like (PK-like)"/>
    <property type="match status" value="1"/>
</dbReference>
<protein>
    <submittedName>
        <fullName evidence="2">Phosphotransferase</fullName>
    </submittedName>
</protein>
<dbReference type="EMBL" id="JBHSUS010000001">
    <property type="protein sequence ID" value="MFC6439253.1"/>
    <property type="molecule type" value="Genomic_DNA"/>
</dbReference>
<organism evidence="2 3">
    <name type="scientific">Pseudobowmanella zhangzhouensis</name>
    <dbReference type="NCBI Taxonomy" id="1537679"/>
    <lineage>
        <taxon>Bacteria</taxon>
        <taxon>Pseudomonadati</taxon>
        <taxon>Pseudomonadota</taxon>
        <taxon>Gammaproteobacteria</taxon>
        <taxon>Alteromonadales</taxon>
        <taxon>Alteromonadaceae</taxon>
    </lineage>
</organism>